<name>A0ABX6JZ10_9MICO</name>
<dbReference type="SMART" id="SM00422">
    <property type="entry name" value="HTH_MERR"/>
    <property type="match status" value="1"/>
</dbReference>
<evidence type="ECO:0000259" key="2">
    <source>
        <dbReference type="PROSITE" id="PS50937"/>
    </source>
</evidence>
<reference evidence="3 4" key="1">
    <citation type="submission" date="2020-03" db="EMBL/GenBank/DDBJ databases">
        <title>Leucobacter sp. nov., isolated from beetles.</title>
        <authorList>
            <person name="Hyun D.-W."/>
            <person name="Bae J.-W."/>
        </authorList>
    </citation>
    <scope>NUCLEOTIDE SEQUENCE [LARGE SCALE GENOMIC DNA]</scope>
    <source>
        <strain evidence="3 4">HDW9A</strain>
    </source>
</reference>
<dbReference type="RefSeq" id="WP_166331800.1">
    <property type="nucleotide sequence ID" value="NZ_CP049933.1"/>
</dbReference>
<dbReference type="SUPFAM" id="SSF46955">
    <property type="entry name" value="Putative DNA-binding domain"/>
    <property type="match status" value="1"/>
</dbReference>
<dbReference type="EMBL" id="CP049933">
    <property type="protein sequence ID" value="QIM19558.1"/>
    <property type="molecule type" value="Genomic_DNA"/>
</dbReference>
<dbReference type="CDD" id="cd01109">
    <property type="entry name" value="HTH_YyaN"/>
    <property type="match status" value="1"/>
</dbReference>
<dbReference type="Gene3D" id="1.10.1660.10">
    <property type="match status" value="1"/>
</dbReference>
<evidence type="ECO:0000313" key="4">
    <source>
        <dbReference type="Proteomes" id="UP000503441"/>
    </source>
</evidence>
<evidence type="ECO:0000256" key="1">
    <source>
        <dbReference type="ARBA" id="ARBA00023125"/>
    </source>
</evidence>
<dbReference type="InterPro" id="IPR000551">
    <property type="entry name" value="MerR-type_HTH_dom"/>
</dbReference>
<dbReference type="Pfam" id="PF13411">
    <property type="entry name" value="MerR_1"/>
    <property type="match status" value="1"/>
</dbReference>
<dbReference type="InterPro" id="IPR047057">
    <property type="entry name" value="MerR_fam"/>
</dbReference>
<keyword evidence="1" id="KW-0238">DNA-binding</keyword>
<evidence type="ECO:0000313" key="3">
    <source>
        <dbReference type="EMBL" id="QIM19558.1"/>
    </source>
</evidence>
<dbReference type="InterPro" id="IPR009061">
    <property type="entry name" value="DNA-bd_dom_put_sf"/>
</dbReference>
<organism evidence="3 4">
    <name type="scientific">Leucobacter coleopterorum</name>
    <dbReference type="NCBI Taxonomy" id="2714933"/>
    <lineage>
        <taxon>Bacteria</taxon>
        <taxon>Bacillati</taxon>
        <taxon>Actinomycetota</taxon>
        <taxon>Actinomycetes</taxon>
        <taxon>Micrococcales</taxon>
        <taxon>Microbacteriaceae</taxon>
        <taxon>Leucobacter</taxon>
    </lineage>
</organism>
<dbReference type="PANTHER" id="PTHR30204">
    <property type="entry name" value="REDOX-CYCLING DRUG-SENSING TRANSCRIPTIONAL ACTIVATOR SOXR"/>
    <property type="match status" value="1"/>
</dbReference>
<proteinExistence type="predicted"/>
<gene>
    <name evidence="3" type="ORF">G7066_15015</name>
</gene>
<keyword evidence="4" id="KW-1185">Reference proteome</keyword>
<dbReference type="Proteomes" id="UP000503441">
    <property type="component" value="Chromosome"/>
</dbReference>
<protein>
    <submittedName>
        <fullName evidence="3">MerR family transcriptional regulator</fullName>
    </submittedName>
</protein>
<sequence length="127" mass="14725">MSDAVTEYSISQVAEITTVSVHTLRYYERAGLMIRRLARTEASHRVYGERDLRWVTFITKLRSTGMGIGQIRQYAEFARQGDSTNEARLNLLIEHQQKVIEHLRETQSSLDAISYKIDEYSRKVVNT</sequence>
<dbReference type="PANTHER" id="PTHR30204:SF98">
    <property type="entry name" value="HTH-TYPE TRANSCRIPTIONAL REGULATOR ADHR"/>
    <property type="match status" value="1"/>
</dbReference>
<dbReference type="PROSITE" id="PS50937">
    <property type="entry name" value="HTH_MERR_2"/>
    <property type="match status" value="1"/>
</dbReference>
<accession>A0ABX6JZ10</accession>
<feature type="domain" description="HTH merR-type" evidence="2">
    <location>
        <begin position="7"/>
        <end position="77"/>
    </location>
</feature>